<dbReference type="KEGG" id="caua:113056020"/>
<proteinExistence type="predicted"/>
<dbReference type="PANTHER" id="PTHR46481:SF10">
    <property type="entry name" value="ZINC FINGER BED DOMAIN-CONTAINING PROTEIN 39"/>
    <property type="match status" value="1"/>
</dbReference>
<protein>
    <submittedName>
        <fullName evidence="8">Uncharacterized protein LOC113056020</fullName>
    </submittedName>
</protein>
<evidence type="ECO:0000256" key="3">
    <source>
        <dbReference type="ARBA" id="ARBA00022771"/>
    </source>
</evidence>
<evidence type="ECO:0000256" key="5">
    <source>
        <dbReference type="ARBA" id="ARBA00023242"/>
    </source>
</evidence>
<keyword evidence="3" id="KW-0863">Zinc-finger</keyword>
<dbReference type="GeneID" id="113056020"/>
<sequence length="258" mass="30107">MNQKKKAYSDRTRWSQRYQPYKQDGHRERRDDTDVPLLDWIISDLHPHTIVEEPGFLNFYKSMKSARFQNQPTSTDILLKLQQSFFKKTQSVQKNLDSVDTVALSSEVWNTTANKTYMTTTCHLIDNTWTQQSWVLETTPLPEEYKHSNIIGQLLKIADKWRIGNKIKVVVTNEDGIKKDIKKAGWDFIPCFANTLDVVFKETLEASSVWKALVERCCKIAEYFSNAEAQGHLKKAQKTCDYRSITWLRPRVINGFLH</sequence>
<comment type="subcellular location">
    <subcellularLocation>
        <location evidence="1">Nucleus</location>
    </subcellularLocation>
</comment>
<evidence type="ECO:0000313" key="8">
    <source>
        <dbReference type="RefSeq" id="XP_026078253.1"/>
    </source>
</evidence>
<keyword evidence="5" id="KW-0539">Nucleus</keyword>
<keyword evidence="4" id="KW-0862">Zinc</keyword>
<dbReference type="InterPro" id="IPR012337">
    <property type="entry name" value="RNaseH-like_sf"/>
</dbReference>
<keyword evidence="2" id="KW-0479">Metal-binding</keyword>
<dbReference type="InterPro" id="IPR052035">
    <property type="entry name" value="ZnF_BED_domain_contain"/>
</dbReference>
<keyword evidence="7" id="KW-1185">Reference proteome</keyword>
<evidence type="ECO:0000256" key="2">
    <source>
        <dbReference type="ARBA" id="ARBA00022723"/>
    </source>
</evidence>
<dbReference type="SUPFAM" id="SSF53098">
    <property type="entry name" value="Ribonuclease H-like"/>
    <property type="match status" value="1"/>
</dbReference>
<reference evidence="8" key="1">
    <citation type="submission" date="2025-08" db="UniProtKB">
        <authorList>
            <consortium name="RefSeq"/>
        </authorList>
    </citation>
    <scope>IDENTIFICATION</scope>
    <source>
        <strain evidence="8">Wakin</strain>
        <tissue evidence="8">Muscle</tissue>
    </source>
</reference>
<accession>A0A6P6L141</accession>
<dbReference type="GO" id="GO:0005634">
    <property type="term" value="C:nucleus"/>
    <property type="evidence" value="ECO:0007669"/>
    <property type="project" value="UniProtKB-SubCell"/>
</dbReference>
<evidence type="ECO:0000313" key="7">
    <source>
        <dbReference type="Proteomes" id="UP000515129"/>
    </source>
</evidence>
<dbReference type="Proteomes" id="UP000515129">
    <property type="component" value="Chromosome 37"/>
</dbReference>
<feature type="region of interest" description="Disordered" evidence="6">
    <location>
        <begin position="1"/>
        <end position="30"/>
    </location>
</feature>
<evidence type="ECO:0000256" key="6">
    <source>
        <dbReference type="SAM" id="MobiDB-lite"/>
    </source>
</evidence>
<dbReference type="AlphaFoldDB" id="A0A6P6L141"/>
<evidence type="ECO:0000256" key="1">
    <source>
        <dbReference type="ARBA" id="ARBA00004123"/>
    </source>
</evidence>
<dbReference type="RefSeq" id="XP_026078253.1">
    <property type="nucleotide sequence ID" value="XM_026222468.1"/>
</dbReference>
<dbReference type="GO" id="GO:0008270">
    <property type="term" value="F:zinc ion binding"/>
    <property type="evidence" value="ECO:0007669"/>
    <property type="project" value="UniProtKB-KW"/>
</dbReference>
<evidence type="ECO:0000256" key="4">
    <source>
        <dbReference type="ARBA" id="ARBA00022833"/>
    </source>
</evidence>
<dbReference type="PANTHER" id="PTHR46481">
    <property type="entry name" value="ZINC FINGER BED DOMAIN-CONTAINING PROTEIN 4"/>
    <property type="match status" value="1"/>
</dbReference>
<gene>
    <name evidence="8" type="primary">LOC113056020</name>
</gene>
<name>A0A6P6L141_CARAU</name>
<organism evidence="7 8">
    <name type="scientific">Carassius auratus</name>
    <name type="common">Goldfish</name>
    <dbReference type="NCBI Taxonomy" id="7957"/>
    <lineage>
        <taxon>Eukaryota</taxon>
        <taxon>Metazoa</taxon>
        <taxon>Chordata</taxon>
        <taxon>Craniata</taxon>
        <taxon>Vertebrata</taxon>
        <taxon>Euteleostomi</taxon>
        <taxon>Actinopterygii</taxon>
        <taxon>Neopterygii</taxon>
        <taxon>Teleostei</taxon>
        <taxon>Ostariophysi</taxon>
        <taxon>Cypriniformes</taxon>
        <taxon>Cyprinidae</taxon>
        <taxon>Cyprininae</taxon>
        <taxon>Carassius</taxon>
    </lineage>
</organism>
<dbReference type="OrthoDB" id="1607513at2759"/>
<dbReference type="SUPFAM" id="SSF140996">
    <property type="entry name" value="Hermes dimerisation domain"/>
    <property type="match status" value="1"/>
</dbReference>